<dbReference type="AlphaFoldDB" id="A0A6A6ZJ46"/>
<dbReference type="Proteomes" id="UP000799424">
    <property type="component" value="Unassembled WGS sequence"/>
</dbReference>
<dbReference type="Gene3D" id="1.10.510.10">
    <property type="entry name" value="Transferase(Phosphotransferase) domain 1"/>
    <property type="match status" value="1"/>
</dbReference>
<dbReference type="SMART" id="SM00220">
    <property type="entry name" value="S_TKc"/>
    <property type="match status" value="1"/>
</dbReference>
<dbReference type="InterPro" id="IPR050660">
    <property type="entry name" value="NEK_Ser/Thr_kinase"/>
</dbReference>
<dbReference type="OrthoDB" id="3800108at2759"/>
<evidence type="ECO:0000256" key="3">
    <source>
        <dbReference type="ARBA" id="ARBA00022777"/>
    </source>
</evidence>
<evidence type="ECO:0000313" key="7">
    <source>
        <dbReference type="Proteomes" id="UP000799424"/>
    </source>
</evidence>
<protein>
    <submittedName>
        <fullName evidence="6">Kinase-like protein</fullName>
    </submittedName>
</protein>
<dbReference type="PROSITE" id="PS50011">
    <property type="entry name" value="PROTEIN_KINASE_DOM"/>
    <property type="match status" value="1"/>
</dbReference>
<evidence type="ECO:0000256" key="1">
    <source>
        <dbReference type="ARBA" id="ARBA00022679"/>
    </source>
</evidence>
<feature type="domain" description="Protein kinase" evidence="5">
    <location>
        <begin position="1"/>
        <end position="217"/>
    </location>
</feature>
<keyword evidence="2" id="KW-0547">Nucleotide-binding</keyword>
<keyword evidence="1" id="KW-0808">Transferase</keyword>
<dbReference type="InterPro" id="IPR011009">
    <property type="entry name" value="Kinase-like_dom_sf"/>
</dbReference>
<dbReference type="SUPFAM" id="SSF56112">
    <property type="entry name" value="Protein kinase-like (PK-like)"/>
    <property type="match status" value="1"/>
</dbReference>
<dbReference type="PANTHER" id="PTHR43671:SF106">
    <property type="entry name" value="NIMA-LIKE KINASE"/>
    <property type="match status" value="1"/>
</dbReference>
<dbReference type="Pfam" id="PF00069">
    <property type="entry name" value="Pkinase"/>
    <property type="match status" value="1"/>
</dbReference>
<accession>A0A6A6ZJ46</accession>
<reference evidence="6" key="1">
    <citation type="journal article" date="2020" name="Stud. Mycol.">
        <title>101 Dothideomycetes genomes: a test case for predicting lifestyles and emergence of pathogens.</title>
        <authorList>
            <person name="Haridas S."/>
            <person name="Albert R."/>
            <person name="Binder M."/>
            <person name="Bloem J."/>
            <person name="Labutti K."/>
            <person name="Salamov A."/>
            <person name="Andreopoulos B."/>
            <person name="Baker S."/>
            <person name="Barry K."/>
            <person name="Bills G."/>
            <person name="Bluhm B."/>
            <person name="Cannon C."/>
            <person name="Castanera R."/>
            <person name="Culley D."/>
            <person name="Daum C."/>
            <person name="Ezra D."/>
            <person name="Gonzalez J."/>
            <person name="Henrissat B."/>
            <person name="Kuo A."/>
            <person name="Liang C."/>
            <person name="Lipzen A."/>
            <person name="Lutzoni F."/>
            <person name="Magnuson J."/>
            <person name="Mondo S."/>
            <person name="Nolan M."/>
            <person name="Ohm R."/>
            <person name="Pangilinan J."/>
            <person name="Park H.-J."/>
            <person name="Ramirez L."/>
            <person name="Alfaro M."/>
            <person name="Sun H."/>
            <person name="Tritt A."/>
            <person name="Yoshinaga Y."/>
            <person name="Zwiers L.-H."/>
            <person name="Turgeon B."/>
            <person name="Goodwin S."/>
            <person name="Spatafora J."/>
            <person name="Crous P."/>
            <person name="Grigoriev I."/>
        </authorList>
    </citation>
    <scope>NUCLEOTIDE SEQUENCE</scope>
    <source>
        <strain evidence="6">CBS 113818</strain>
    </source>
</reference>
<organism evidence="6 7">
    <name type="scientific">Ophiobolus disseminans</name>
    <dbReference type="NCBI Taxonomy" id="1469910"/>
    <lineage>
        <taxon>Eukaryota</taxon>
        <taxon>Fungi</taxon>
        <taxon>Dikarya</taxon>
        <taxon>Ascomycota</taxon>
        <taxon>Pezizomycotina</taxon>
        <taxon>Dothideomycetes</taxon>
        <taxon>Pleosporomycetidae</taxon>
        <taxon>Pleosporales</taxon>
        <taxon>Pleosporineae</taxon>
        <taxon>Phaeosphaeriaceae</taxon>
        <taxon>Ophiobolus</taxon>
    </lineage>
</organism>
<evidence type="ECO:0000256" key="2">
    <source>
        <dbReference type="ARBA" id="ARBA00022741"/>
    </source>
</evidence>
<dbReference type="GO" id="GO:0004674">
    <property type="term" value="F:protein serine/threonine kinase activity"/>
    <property type="evidence" value="ECO:0007669"/>
    <property type="project" value="TreeGrafter"/>
</dbReference>
<keyword evidence="4" id="KW-0067">ATP-binding</keyword>
<evidence type="ECO:0000256" key="4">
    <source>
        <dbReference type="ARBA" id="ARBA00022840"/>
    </source>
</evidence>
<gene>
    <name evidence="6" type="ORF">CC86DRAFT_117043</name>
</gene>
<evidence type="ECO:0000313" key="6">
    <source>
        <dbReference type="EMBL" id="KAF2820709.1"/>
    </source>
</evidence>
<sequence length="259" mass="29517">MKLCKEDVNALQAELGGGEHGDIVLPRNYPPEIFIWHVFWHMTNACLLLRNSGLLGREYVHTDIKPLNVFIKEGTKGQWPASKTPALGDFGIFKILEHENIDSPAGTLDFMAPEQLGPYPNTPFRTDVFLIGLTIFCLMRGLGNGVDLERYAERYKTAHNVEAFLDEENHHLEHDQLYSVELDNLIEKCLYSNPASRISVPDLMEKVTAGRDAHMTSIPVGSYQDCDVNGIHPWDQVWFKRKVFDLDKVEDETKHRRIG</sequence>
<dbReference type="InterPro" id="IPR000719">
    <property type="entry name" value="Prot_kinase_dom"/>
</dbReference>
<name>A0A6A6ZJ46_9PLEO</name>
<keyword evidence="3 6" id="KW-0418">Kinase</keyword>
<evidence type="ECO:0000259" key="5">
    <source>
        <dbReference type="PROSITE" id="PS50011"/>
    </source>
</evidence>
<dbReference type="PANTHER" id="PTHR43671">
    <property type="entry name" value="SERINE/THREONINE-PROTEIN KINASE NEK"/>
    <property type="match status" value="1"/>
</dbReference>
<dbReference type="GO" id="GO:0005524">
    <property type="term" value="F:ATP binding"/>
    <property type="evidence" value="ECO:0007669"/>
    <property type="project" value="UniProtKB-KW"/>
</dbReference>
<proteinExistence type="predicted"/>
<dbReference type="InterPro" id="IPR008271">
    <property type="entry name" value="Ser/Thr_kinase_AS"/>
</dbReference>
<dbReference type="EMBL" id="MU006240">
    <property type="protein sequence ID" value="KAF2820709.1"/>
    <property type="molecule type" value="Genomic_DNA"/>
</dbReference>
<dbReference type="PROSITE" id="PS00108">
    <property type="entry name" value="PROTEIN_KINASE_ST"/>
    <property type="match status" value="1"/>
</dbReference>
<keyword evidence="7" id="KW-1185">Reference proteome</keyword>